<evidence type="ECO:0000313" key="2">
    <source>
        <dbReference type="Proteomes" id="UP000076738"/>
    </source>
</evidence>
<accession>A0A167Q2B9</accession>
<proteinExistence type="predicted"/>
<organism evidence="1 2">
    <name type="scientific">Calocera viscosa (strain TUFC12733)</name>
    <dbReference type="NCBI Taxonomy" id="1330018"/>
    <lineage>
        <taxon>Eukaryota</taxon>
        <taxon>Fungi</taxon>
        <taxon>Dikarya</taxon>
        <taxon>Basidiomycota</taxon>
        <taxon>Agaricomycotina</taxon>
        <taxon>Dacrymycetes</taxon>
        <taxon>Dacrymycetales</taxon>
        <taxon>Dacrymycetaceae</taxon>
        <taxon>Calocera</taxon>
    </lineage>
</organism>
<evidence type="ECO:0000313" key="1">
    <source>
        <dbReference type="EMBL" id="KZO99343.1"/>
    </source>
</evidence>
<sequence>MPMSVVVSAKRRMLAPHKRRLTPRFRRLYMICSVVKNSAKERPSEVRTVSISQTAMGTERVPYRVVAVQLPMSVLTVNGPVVSGNGTLVELSAGPCRLMLGKESGARCYATGRGRCYVMQEGIHHGSHISSCAGWKEQSFGISQVCRGATPEKKTTTSQICRAANPETNTTTMRGSPISHFVHYLR</sequence>
<keyword evidence="2" id="KW-1185">Reference proteome</keyword>
<reference evidence="1 2" key="1">
    <citation type="journal article" date="2016" name="Mol. Biol. Evol.">
        <title>Comparative Genomics of Early-Diverging Mushroom-Forming Fungi Provides Insights into the Origins of Lignocellulose Decay Capabilities.</title>
        <authorList>
            <person name="Nagy L.G."/>
            <person name="Riley R."/>
            <person name="Tritt A."/>
            <person name="Adam C."/>
            <person name="Daum C."/>
            <person name="Floudas D."/>
            <person name="Sun H."/>
            <person name="Yadav J.S."/>
            <person name="Pangilinan J."/>
            <person name="Larsson K.H."/>
            <person name="Matsuura K."/>
            <person name="Barry K."/>
            <person name="Labutti K."/>
            <person name="Kuo R."/>
            <person name="Ohm R.A."/>
            <person name="Bhattacharya S.S."/>
            <person name="Shirouzu T."/>
            <person name="Yoshinaga Y."/>
            <person name="Martin F.M."/>
            <person name="Grigoriev I.V."/>
            <person name="Hibbett D.S."/>
        </authorList>
    </citation>
    <scope>NUCLEOTIDE SEQUENCE [LARGE SCALE GENOMIC DNA]</scope>
    <source>
        <strain evidence="1 2">TUFC12733</strain>
    </source>
</reference>
<gene>
    <name evidence="1" type="ORF">CALVIDRAFT_378370</name>
</gene>
<protein>
    <submittedName>
        <fullName evidence="1">Uncharacterized protein</fullName>
    </submittedName>
</protein>
<dbReference type="AlphaFoldDB" id="A0A167Q2B9"/>
<name>A0A167Q2B9_CALVF</name>
<dbReference type="Proteomes" id="UP000076738">
    <property type="component" value="Unassembled WGS sequence"/>
</dbReference>
<dbReference type="EMBL" id="KV417272">
    <property type="protein sequence ID" value="KZO99343.1"/>
    <property type="molecule type" value="Genomic_DNA"/>
</dbReference>